<dbReference type="Proteomes" id="UP000316798">
    <property type="component" value="Chromosome"/>
</dbReference>
<accession>A0A515DGR7</accession>
<evidence type="ECO:0000313" key="3">
    <source>
        <dbReference type="Proteomes" id="UP000316798"/>
    </source>
</evidence>
<protein>
    <recommendedName>
        <fullName evidence="1">Calcineurin-like phosphoesterase domain-containing protein</fullName>
    </recommendedName>
</protein>
<dbReference type="PANTHER" id="PTHR37844">
    <property type="entry name" value="SER/THR PROTEIN PHOSPHATASE SUPERFAMILY (AFU_ORTHOLOGUE AFUA_1G14840)"/>
    <property type="match status" value="1"/>
</dbReference>
<dbReference type="EMBL" id="CP035503">
    <property type="protein sequence ID" value="QDL39612.1"/>
    <property type="molecule type" value="Genomic_DNA"/>
</dbReference>
<organism evidence="2 3">
    <name type="scientific">Rhodoferax sediminis</name>
    <dbReference type="NCBI Taxonomy" id="2509614"/>
    <lineage>
        <taxon>Bacteria</taxon>
        <taxon>Pseudomonadati</taxon>
        <taxon>Pseudomonadota</taxon>
        <taxon>Betaproteobacteria</taxon>
        <taxon>Burkholderiales</taxon>
        <taxon>Comamonadaceae</taxon>
        <taxon>Rhodoferax</taxon>
    </lineage>
</organism>
<reference evidence="2 3" key="1">
    <citation type="submission" date="2019-01" db="EMBL/GenBank/DDBJ databases">
        <title>Genomic insights into a novel species Rhodoferax sp.</title>
        <authorList>
            <person name="Jin L."/>
        </authorList>
    </citation>
    <scope>NUCLEOTIDE SEQUENCE [LARGE SCALE GENOMIC DNA]</scope>
    <source>
        <strain evidence="2 3">CHu59-6-5</strain>
    </source>
</reference>
<dbReference type="PANTHER" id="PTHR37844:SF2">
    <property type="entry name" value="SER_THR PROTEIN PHOSPHATASE SUPERFAMILY (AFU_ORTHOLOGUE AFUA_1G14840)"/>
    <property type="match status" value="1"/>
</dbReference>
<sequence>MKLLVLSDLHLEFCAFAPDPGAVAAADIVVLAGDVHPGADGIIWARATFPDKPIVYVAGNHEFYDGDWEDTLALLRRTAREQDVHFLENDAVEIAGLRFLGCTLWTDFAYLGEHRQEEAMHEAEWGLADYRVIGVAGREKRLSPQLSIERHLASRAWLTTELMKGDPSRTVVVTHHYPHRRSTAPQFASDILTAAFGSHLPLELLLRASLWIHGHTHSSCAYRLGDSRRNVRVVCNPRGYPYGWLTNEMENAEFDPGLLVSAGVPSIS</sequence>
<dbReference type="GO" id="GO:0016787">
    <property type="term" value="F:hydrolase activity"/>
    <property type="evidence" value="ECO:0007669"/>
    <property type="project" value="InterPro"/>
</dbReference>
<dbReference type="Pfam" id="PF00149">
    <property type="entry name" value="Metallophos"/>
    <property type="match status" value="1"/>
</dbReference>
<evidence type="ECO:0000313" key="2">
    <source>
        <dbReference type="EMBL" id="QDL39612.1"/>
    </source>
</evidence>
<feature type="domain" description="Calcineurin-like phosphoesterase" evidence="1">
    <location>
        <begin position="1"/>
        <end position="218"/>
    </location>
</feature>
<dbReference type="OrthoDB" id="356681at2"/>
<dbReference type="InterPro" id="IPR029052">
    <property type="entry name" value="Metallo-depent_PP-like"/>
</dbReference>
<evidence type="ECO:0000259" key="1">
    <source>
        <dbReference type="Pfam" id="PF00149"/>
    </source>
</evidence>
<keyword evidence="3" id="KW-1185">Reference proteome</keyword>
<dbReference type="SUPFAM" id="SSF56300">
    <property type="entry name" value="Metallo-dependent phosphatases"/>
    <property type="match status" value="1"/>
</dbReference>
<name>A0A515DGR7_9BURK</name>
<dbReference type="InterPro" id="IPR004843">
    <property type="entry name" value="Calcineurin-like_PHP"/>
</dbReference>
<proteinExistence type="predicted"/>
<gene>
    <name evidence="2" type="ORF">EUB48_03495</name>
</gene>
<dbReference type="KEGG" id="rhf:EUB48_03495"/>
<dbReference type="Gene3D" id="3.60.21.10">
    <property type="match status" value="1"/>
</dbReference>
<dbReference type="AlphaFoldDB" id="A0A515DGR7"/>